<dbReference type="EMBL" id="CP026105">
    <property type="protein sequence ID" value="AUT69303.1"/>
    <property type="molecule type" value="Genomic_DNA"/>
</dbReference>
<sequence>MAALLVIMSDHQHKKVDVESLEKNGIALVARQDGRRFQRLLTHAHQRCKKRVVFKTNVRVRPRNNPC</sequence>
<organism evidence="1 2">
    <name type="scientific">Paraburkholderia hospita</name>
    <dbReference type="NCBI Taxonomy" id="169430"/>
    <lineage>
        <taxon>Bacteria</taxon>
        <taxon>Pseudomonadati</taxon>
        <taxon>Pseudomonadota</taxon>
        <taxon>Betaproteobacteria</taxon>
        <taxon>Burkholderiales</taxon>
        <taxon>Burkholderiaceae</taxon>
        <taxon>Paraburkholderia</taxon>
    </lineage>
</organism>
<accession>A0AAN1J9P4</accession>
<dbReference type="GeneID" id="55529466"/>
<protein>
    <submittedName>
        <fullName evidence="1">Uncharacterized protein</fullName>
    </submittedName>
</protein>
<evidence type="ECO:0000313" key="1">
    <source>
        <dbReference type="EMBL" id="AUT69303.1"/>
    </source>
</evidence>
<dbReference type="Proteomes" id="UP000236649">
    <property type="component" value="Chromosome 1"/>
</dbReference>
<evidence type="ECO:0000313" key="2">
    <source>
        <dbReference type="Proteomes" id="UP000236649"/>
    </source>
</evidence>
<dbReference type="RefSeq" id="WP_090836436.1">
    <property type="nucleotide sequence ID" value="NZ_CADFGJ010000025.1"/>
</dbReference>
<dbReference type="KEGG" id="phs:C2L64_14165"/>
<reference evidence="1 2" key="1">
    <citation type="submission" date="2018-01" db="EMBL/GenBank/DDBJ databases">
        <title>Species boundaries and ecological features among Paraburkholderia terrae DSMZ17804T, P. hospita DSMZ17164T and P. caribensis DSMZ13236T.</title>
        <authorList>
            <person name="Pratama A.A."/>
        </authorList>
    </citation>
    <scope>NUCLEOTIDE SEQUENCE [LARGE SCALE GENOMIC DNA]</scope>
    <source>
        <strain evidence="1 2">DSM 17164</strain>
    </source>
</reference>
<name>A0AAN1J9P4_9BURK</name>
<dbReference type="AlphaFoldDB" id="A0AAN1J9P4"/>
<proteinExistence type="predicted"/>
<gene>
    <name evidence="1" type="ORF">C2L64_14165</name>
</gene>